<feature type="region of interest" description="Disordered" evidence="10">
    <location>
        <begin position="104"/>
        <end position="161"/>
    </location>
</feature>
<protein>
    <submittedName>
        <fullName evidence="13">Protein TonB</fullName>
    </submittedName>
</protein>
<keyword evidence="3" id="KW-0813">Transport</keyword>
<dbReference type="Gene3D" id="3.30.1150.10">
    <property type="match status" value="1"/>
</dbReference>
<evidence type="ECO:0000256" key="1">
    <source>
        <dbReference type="ARBA" id="ARBA00004383"/>
    </source>
</evidence>
<evidence type="ECO:0000313" key="13">
    <source>
        <dbReference type="EMBL" id="MBB3119798.1"/>
    </source>
</evidence>
<evidence type="ECO:0000256" key="3">
    <source>
        <dbReference type="ARBA" id="ARBA00022448"/>
    </source>
</evidence>
<evidence type="ECO:0000256" key="10">
    <source>
        <dbReference type="SAM" id="MobiDB-lite"/>
    </source>
</evidence>
<keyword evidence="7" id="KW-0653">Protein transport</keyword>
<dbReference type="Proteomes" id="UP000541535">
    <property type="component" value="Unassembled WGS sequence"/>
</dbReference>
<dbReference type="PANTHER" id="PTHR33446">
    <property type="entry name" value="PROTEIN TONB-RELATED"/>
    <property type="match status" value="1"/>
</dbReference>
<dbReference type="InterPro" id="IPR006260">
    <property type="entry name" value="TonB/TolA_C"/>
</dbReference>
<evidence type="ECO:0000256" key="2">
    <source>
        <dbReference type="ARBA" id="ARBA00006555"/>
    </source>
</evidence>
<dbReference type="RefSeq" id="WP_183441608.1">
    <property type="nucleotide sequence ID" value="NZ_JACHXD010000007.1"/>
</dbReference>
<dbReference type="GO" id="GO:0015031">
    <property type="term" value="P:protein transport"/>
    <property type="evidence" value="ECO:0007669"/>
    <property type="project" value="UniProtKB-KW"/>
</dbReference>
<dbReference type="AlphaFoldDB" id="A0A7W5FV29"/>
<feature type="domain" description="TonB C-terminal" evidence="12">
    <location>
        <begin position="166"/>
        <end position="264"/>
    </location>
</feature>
<dbReference type="NCBIfam" id="TIGR01352">
    <property type="entry name" value="tonB_Cterm"/>
    <property type="match status" value="1"/>
</dbReference>
<reference evidence="13 14" key="1">
    <citation type="submission" date="2020-08" db="EMBL/GenBank/DDBJ databases">
        <title>Genomic Encyclopedia of Type Strains, Phase III (KMG-III): the genomes of soil and plant-associated and newly described type strains.</title>
        <authorList>
            <person name="Whitman W."/>
        </authorList>
    </citation>
    <scope>NUCLEOTIDE SEQUENCE [LARGE SCALE GENOMIC DNA]</scope>
    <source>
        <strain evidence="13 14">CECT 8897</strain>
    </source>
</reference>
<evidence type="ECO:0000256" key="11">
    <source>
        <dbReference type="SAM" id="Phobius"/>
    </source>
</evidence>
<keyword evidence="5" id="KW-0997">Cell inner membrane</keyword>
<feature type="region of interest" description="Disordered" evidence="10">
    <location>
        <begin position="62"/>
        <end position="90"/>
    </location>
</feature>
<comment type="caution">
    <text evidence="13">The sequence shown here is derived from an EMBL/GenBank/DDBJ whole genome shotgun (WGS) entry which is preliminary data.</text>
</comment>
<dbReference type="SUPFAM" id="SSF74653">
    <property type="entry name" value="TolA/TonB C-terminal domain"/>
    <property type="match status" value="1"/>
</dbReference>
<keyword evidence="9 11" id="KW-0472">Membrane</keyword>
<comment type="subcellular location">
    <subcellularLocation>
        <location evidence="1">Cell inner membrane</location>
        <topology evidence="1">Single-pass membrane protein</topology>
        <orientation evidence="1">Periplasmic side</orientation>
    </subcellularLocation>
</comment>
<evidence type="ECO:0000256" key="5">
    <source>
        <dbReference type="ARBA" id="ARBA00022519"/>
    </source>
</evidence>
<accession>A0A7W5FV29</accession>
<keyword evidence="14" id="KW-1185">Reference proteome</keyword>
<evidence type="ECO:0000259" key="12">
    <source>
        <dbReference type="PROSITE" id="PS52015"/>
    </source>
</evidence>
<dbReference type="GO" id="GO:0055085">
    <property type="term" value="P:transmembrane transport"/>
    <property type="evidence" value="ECO:0007669"/>
    <property type="project" value="InterPro"/>
</dbReference>
<dbReference type="GO" id="GO:0031992">
    <property type="term" value="F:energy transducer activity"/>
    <property type="evidence" value="ECO:0007669"/>
    <property type="project" value="TreeGrafter"/>
</dbReference>
<feature type="transmembrane region" description="Helical" evidence="11">
    <location>
        <begin position="12"/>
        <end position="34"/>
    </location>
</feature>
<organism evidence="13 14">
    <name type="scientific">Pseudoduganella violacea</name>
    <dbReference type="NCBI Taxonomy" id="1715466"/>
    <lineage>
        <taxon>Bacteria</taxon>
        <taxon>Pseudomonadati</taxon>
        <taxon>Pseudomonadota</taxon>
        <taxon>Betaproteobacteria</taxon>
        <taxon>Burkholderiales</taxon>
        <taxon>Oxalobacteraceae</taxon>
        <taxon>Telluria group</taxon>
        <taxon>Pseudoduganella</taxon>
    </lineage>
</organism>
<proteinExistence type="inferred from homology"/>
<sequence length="266" mass="27853">MSTPALAPRPVLSWGIATSLVVAATLALLLWASWRPATVPQLQPAAAVMLVFAAQAMSEETQPSHAVGARQSAAASAAQQPPSRSRQDALPALARAAAPQIVAAEKPARQEQSSVAPPEPGKDAPQEASQPAQASSSATPAPAALRGPQAAPFNSDAPSSHAVQASWQSRVLSHLAHFKRYPLEARQRRRTGEAWVRFQLGRDGKLLASELVASSGAVLLDREALQVLERAQPLPVPPEAMLRQGTVTVTLPVSFQLDAEGRPGAA</sequence>
<dbReference type="InterPro" id="IPR037682">
    <property type="entry name" value="TonB_C"/>
</dbReference>
<keyword evidence="6 11" id="KW-0812">Transmembrane</keyword>
<dbReference type="PROSITE" id="PS52015">
    <property type="entry name" value="TONB_CTD"/>
    <property type="match status" value="1"/>
</dbReference>
<evidence type="ECO:0000256" key="6">
    <source>
        <dbReference type="ARBA" id="ARBA00022692"/>
    </source>
</evidence>
<feature type="compositionally biased region" description="Low complexity" evidence="10">
    <location>
        <begin position="126"/>
        <end position="144"/>
    </location>
</feature>
<dbReference type="PANTHER" id="PTHR33446:SF2">
    <property type="entry name" value="PROTEIN TONB"/>
    <property type="match status" value="1"/>
</dbReference>
<evidence type="ECO:0000313" key="14">
    <source>
        <dbReference type="Proteomes" id="UP000541535"/>
    </source>
</evidence>
<dbReference type="InterPro" id="IPR051045">
    <property type="entry name" value="TonB-dependent_transducer"/>
</dbReference>
<keyword evidence="4" id="KW-1003">Cell membrane</keyword>
<feature type="compositionally biased region" description="Low complexity" evidence="10">
    <location>
        <begin position="69"/>
        <end position="90"/>
    </location>
</feature>
<evidence type="ECO:0000256" key="9">
    <source>
        <dbReference type="ARBA" id="ARBA00023136"/>
    </source>
</evidence>
<dbReference type="Pfam" id="PF03544">
    <property type="entry name" value="TonB_C"/>
    <property type="match status" value="1"/>
</dbReference>
<dbReference type="GO" id="GO:0098797">
    <property type="term" value="C:plasma membrane protein complex"/>
    <property type="evidence" value="ECO:0007669"/>
    <property type="project" value="TreeGrafter"/>
</dbReference>
<evidence type="ECO:0000256" key="7">
    <source>
        <dbReference type="ARBA" id="ARBA00022927"/>
    </source>
</evidence>
<gene>
    <name evidence="13" type="ORF">FHS03_002853</name>
</gene>
<name>A0A7W5FV29_9BURK</name>
<evidence type="ECO:0000256" key="8">
    <source>
        <dbReference type="ARBA" id="ARBA00022989"/>
    </source>
</evidence>
<keyword evidence="8 11" id="KW-1133">Transmembrane helix</keyword>
<comment type="similarity">
    <text evidence="2">Belongs to the TonB family.</text>
</comment>
<evidence type="ECO:0000256" key="4">
    <source>
        <dbReference type="ARBA" id="ARBA00022475"/>
    </source>
</evidence>
<dbReference type="EMBL" id="JACHXD010000007">
    <property type="protein sequence ID" value="MBB3119798.1"/>
    <property type="molecule type" value="Genomic_DNA"/>
</dbReference>